<protein>
    <submittedName>
        <fullName evidence="5">Helix-turn-helix transcriptional regulator</fullName>
    </submittedName>
</protein>
<dbReference type="Proteomes" id="UP001319080">
    <property type="component" value="Unassembled WGS sequence"/>
</dbReference>
<dbReference type="SUPFAM" id="SSF46785">
    <property type="entry name" value="Winged helix' DNA-binding domain"/>
    <property type="match status" value="1"/>
</dbReference>
<organism evidence="5 6">
    <name type="scientific">Dawidia cretensis</name>
    <dbReference type="NCBI Taxonomy" id="2782350"/>
    <lineage>
        <taxon>Bacteria</taxon>
        <taxon>Pseudomonadati</taxon>
        <taxon>Bacteroidota</taxon>
        <taxon>Cytophagia</taxon>
        <taxon>Cytophagales</taxon>
        <taxon>Chryseotaleaceae</taxon>
        <taxon>Dawidia</taxon>
    </lineage>
</organism>
<dbReference type="RefSeq" id="WP_254087576.1">
    <property type="nucleotide sequence ID" value="NZ_JAHESE010000047.1"/>
</dbReference>
<keyword evidence="1" id="KW-0805">Transcription regulation</keyword>
<comment type="caution">
    <text evidence="5">The sequence shown here is derived from an EMBL/GenBank/DDBJ whole genome shotgun (WGS) entry which is preliminary data.</text>
</comment>
<proteinExistence type="predicted"/>
<keyword evidence="2" id="KW-0238">DNA-binding</keyword>
<evidence type="ECO:0000256" key="3">
    <source>
        <dbReference type="ARBA" id="ARBA00023163"/>
    </source>
</evidence>
<dbReference type="InterPro" id="IPR036390">
    <property type="entry name" value="WH_DNA-bd_sf"/>
</dbReference>
<gene>
    <name evidence="5" type="ORF">KK062_27445</name>
</gene>
<dbReference type="InterPro" id="IPR036388">
    <property type="entry name" value="WH-like_DNA-bd_sf"/>
</dbReference>
<evidence type="ECO:0000313" key="6">
    <source>
        <dbReference type="Proteomes" id="UP001319080"/>
    </source>
</evidence>
<feature type="domain" description="HTH hxlR-type" evidence="4">
    <location>
        <begin position="9"/>
        <end position="112"/>
    </location>
</feature>
<evidence type="ECO:0000256" key="1">
    <source>
        <dbReference type="ARBA" id="ARBA00023015"/>
    </source>
</evidence>
<dbReference type="EMBL" id="JAHESE010000047">
    <property type="protein sequence ID" value="MBT1712008.1"/>
    <property type="molecule type" value="Genomic_DNA"/>
</dbReference>
<name>A0AAP2E4E8_9BACT</name>
<keyword evidence="6" id="KW-1185">Reference proteome</keyword>
<sequence length="114" mass="12996">MVKHAKTECDDAHFAVQDTLYVVGGKWKMMILSILVRFGTKRFGELVKLTGISARILSKELNELEQNKLISRKVCNTKPITVEYSATAYSKSLGDVINAMIKWGRNHKKKIREK</sequence>
<evidence type="ECO:0000259" key="4">
    <source>
        <dbReference type="PROSITE" id="PS51118"/>
    </source>
</evidence>
<reference evidence="5 6" key="1">
    <citation type="submission" date="2021-05" db="EMBL/GenBank/DDBJ databases">
        <title>A Polyphasic approach of four new species of the genus Ohtaekwangia: Ohtaekwangia histidinii sp. nov., Ohtaekwangia cretensis sp. nov., Ohtaekwangia indiensis sp. nov., Ohtaekwangia reichenbachii sp. nov. from diverse environment.</title>
        <authorList>
            <person name="Octaviana S."/>
        </authorList>
    </citation>
    <scope>NUCLEOTIDE SEQUENCE [LARGE SCALE GENOMIC DNA]</scope>
    <source>
        <strain evidence="5 6">PWU5</strain>
    </source>
</reference>
<dbReference type="AlphaFoldDB" id="A0AAP2E4E8"/>
<dbReference type="Pfam" id="PF01638">
    <property type="entry name" value="HxlR"/>
    <property type="match status" value="1"/>
</dbReference>
<accession>A0AAP2E4E8</accession>
<dbReference type="PROSITE" id="PS51118">
    <property type="entry name" value="HTH_HXLR"/>
    <property type="match status" value="1"/>
</dbReference>
<dbReference type="PANTHER" id="PTHR33204:SF38">
    <property type="entry name" value="HTH-TYPE TRANSCRIPTIONAL ACTIVATOR HXLR"/>
    <property type="match status" value="1"/>
</dbReference>
<dbReference type="Gene3D" id="1.10.10.10">
    <property type="entry name" value="Winged helix-like DNA-binding domain superfamily/Winged helix DNA-binding domain"/>
    <property type="match status" value="1"/>
</dbReference>
<dbReference type="PANTHER" id="PTHR33204">
    <property type="entry name" value="TRANSCRIPTIONAL REGULATOR, MARR FAMILY"/>
    <property type="match status" value="1"/>
</dbReference>
<evidence type="ECO:0000313" key="5">
    <source>
        <dbReference type="EMBL" id="MBT1712008.1"/>
    </source>
</evidence>
<keyword evidence="3" id="KW-0804">Transcription</keyword>
<evidence type="ECO:0000256" key="2">
    <source>
        <dbReference type="ARBA" id="ARBA00023125"/>
    </source>
</evidence>
<dbReference type="GO" id="GO:0003677">
    <property type="term" value="F:DNA binding"/>
    <property type="evidence" value="ECO:0007669"/>
    <property type="project" value="UniProtKB-KW"/>
</dbReference>
<dbReference type="InterPro" id="IPR002577">
    <property type="entry name" value="HTH_HxlR"/>
</dbReference>